<feature type="region of interest" description="Disordered" evidence="1">
    <location>
        <begin position="54"/>
        <end position="155"/>
    </location>
</feature>
<feature type="region of interest" description="Disordered" evidence="1">
    <location>
        <begin position="191"/>
        <end position="220"/>
    </location>
</feature>
<gene>
    <name evidence="2" type="ORF">EPUS_06934</name>
</gene>
<name>U1G830_ENDPU</name>
<dbReference type="GeneID" id="19241823"/>
<dbReference type="AlphaFoldDB" id="U1G830"/>
<dbReference type="RefSeq" id="XP_007806261.1">
    <property type="nucleotide sequence ID" value="XM_007808070.1"/>
</dbReference>
<evidence type="ECO:0000313" key="2">
    <source>
        <dbReference type="EMBL" id="ERF68123.1"/>
    </source>
</evidence>
<dbReference type="Proteomes" id="UP000019373">
    <property type="component" value="Unassembled WGS sequence"/>
</dbReference>
<keyword evidence="3" id="KW-1185">Reference proteome</keyword>
<proteinExistence type="predicted"/>
<reference evidence="3" key="1">
    <citation type="journal article" date="2014" name="BMC Genomics">
        <title>Genome characteristics reveal the impact of lichenization on lichen-forming fungus Endocarpon pusillum Hedwig (Verrucariales, Ascomycota).</title>
        <authorList>
            <person name="Wang Y.-Y."/>
            <person name="Liu B."/>
            <person name="Zhang X.-Y."/>
            <person name="Zhou Q.-M."/>
            <person name="Zhang T."/>
            <person name="Li H."/>
            <person name="Yu Y.-F."/>
            <person name="Zhang X.-L."/>
            <person name="Hao X.-Y."/>
            <person name="Wang M."/>
            <person name="Wang L."/>
            <person name="Wei J.-C."/>
        </authorList>
    </citation>
    <scope>NUCLEOTIDE SEQUENCE [LARGE SCALE GENOMIC DNA]</scope>
    <source>
        <strain evidence="3">Z07020 / HMAS-L-300199</strain>
    </source>
</reference>
<accession>U1G830</accession>
<feature type="compositionally biased region" description="Low complexity" evidence="1">
    <location>
        <begin position="198"/>
        <end position="214"/>
    </location>
</feature>
<feature type="region of interest" description="Disordered" evidence="1">
    <location>
        <begin position="315"/>
        <end position="361"/>
    </location>
</feature>
<dbReference type="HOGENOM" id="CLU_713777_0_0_1"/>
<protein>
    <submittedName>
        <fullName evidence="2">Uncharacterized protein</fullName>
    </submittedName>
</protein>
<sequence length="387" mass="42829">MPFTLCHPSLFLNPAAQEDKQTDNKKLIRTTPHEPLSTNLRYLALSFREESKKLVAKPQITEEKQEQETVESAKALKPKHRDSHPLHSSRSPPPHKEKRPLHVPRPVMNQVVSLPKLESPSNGPARTSFDGRPSSHGDDSRPLPIPVISLTTPNEGNESLCEAALRPLSSIRVGHPLPPPGRATVTVLVTNTDENGRSTSTTSTSETTPRSLSTDWVARPFTPPPRKLIANTQHGGQPMPGYHAPMPVVDQQFRQNNPPTTTAHPFMPARDNRSPFLGNQAPTPFVNMTPRHPSFPNNHGQNSFQPVQPACAQPYRPQASRNTQPFAEHPPPARMVPRPASHFPPSNQAPPSRVHTSEAPPDFRMLNSIPIRFNPYLKDASARVHST</sequence>
<dbReference type="EMBL" id="KE721541">
    <property type="protein sequence ID" value="ERF68123.1"/>
    <property type="molecule type" value="Genomic_DNA"/>
</dbReference>
<dbReference type="OrthoDB" id="10361349at2759"/>
<evidence type="ECO:0000313" key="3">
    <source>
        <dbReference type="Proteomes" id="UP000019373"/>
    </source>
</evidence>
<organism evidence="2 3">
    <name type="scientific">Endocarpon pusillum (strain Z07020 / HMAS-L-300199)</name>
    <name type="common">Lichen-forming fungus</name>
    <dbReference type="NCBI Taxonomy" id="1263415"/>
    <lineage>
        <taxon>Eukaryota</taxon>
        <taxon>Fungi</taxon>
        <taxon>Dikarya</taxon>
        <taxon>Ascomycota</taxon>
        <taxon>Pezizomycotina</taxon>
        <taxon>Eurotiomycetes</taxon>
        <taxon>Chaetothyriomycetidae</taxon>
        <taxon>Verrucariales</taxon>
        <taxon>Verrucariaceae</taxon>
        <taxon>Endocarpon</taxon>
    </lineage>
</organism>
<evidence type="ECO:0000256" key="1">
    <source>
        <dbReference type="SAM" id="MobiDB-lite"/>
    </source>
</evidence>